<name>A0A5C4N6M9_9RHOB</name>
<dbReference type="InterPro" id="IPR009506">
    <property type="entry name" value="YjiS-like"/>
</dbReference>
<evidence type="ECO:0000313" key="3">
    <source>
        <dbReference type="Proteomes" id="UP000305709"/>
    </source>
</evidence>
<comment type="caution">
    <text evidence="2">The sequence shown here is derived from an EMBL/GenBank/DDBJ whole genome shotgun (WGS) entry which is preliminary data.</text>
</comment>
<gene>
    <name evidence="2" type="ORF">FHG71_18425</name>
</gene>
<dbReference type="EMBL" id="VDFV01000042">
    <property type="protein sequence ID" value="TNC64500.1"/>
    <property type="molecule type" value="Genomic_DNA"/>
</dbReference>
<evidence type="ECO:0000313" key="2">
    <source>
        <dbReference type="EMBL" id="TNC64500.1"/>
    </source>
</evidence>
<evidence type="ECO:0000259" key="1">
    <source>
        <dbReference type="Pfam" id="PF06568"/>
    </source>
</evidence>
<sequence length="75" mass="8289">MHPLIRMIAMTTLTAPQSLATARRPGGPDRLAALRALARRMAAVARTGHARHDLRHLPDRMLADMGLTRADLDRL</sequence>
<keyword evidence="3" id="KW-1185">Reference proteome</keyword>
<protein>
    <submittedName>
        <fullName evidence="2">DUF1127 domain-containing protein</fullName>
    </submittedName>
</protein>
<dbReference type="Pfam" id="PF06568">
    <property type="entry name" value="YjiS-like"/>
    <property type="match status" value="1"/>
</dbReference>
<dbReference type="AlphaFoldDB" id="A0A5C4N6M9"/>
<reference evidence="2 3" key="1">
    <citation type="submission" date="2019-06" db="EMBL/GenBank/DDBJ databases">
        <authorList>
            <person name="Jiang L."/>
        </authorList>
    </citation>
    <scope>NUCLEOTIDE SEQUENCE [LARGE SCALE GENOMIC DNA]</scope>
    <source>
        <strain evidence="2 3">YIM 48858</strain>
    </source>
</reference>
<proteinExistence type="predicted"/>
<organism evidence="2 3">
    <name type="scientific">Rubellimicrobium roseum</name>
    <dbReference type="NCBI Taxonomy" id="687525"/>
    <lineage>
        <taxon>Bacteria</taxon>
        <taxon>Pseudomonadati</taxon>
        <taxon>Pseudomonadota</taxon>
        <taxon>Alphaproteobacteria</taxon>
        <taxon>Rhodobacterales</taxon>
        <taxon>Roseobacteraceae</taxon>
        <taxon>Rubellimicrobium</taxon>
    </lineage>
</organism>
<feature type="domain" description="YjiS-like" evidence="1">
    <location>
        <begin position="37"/>
        <end position="72"/>
    </location>
</feature>
<dbReference type="Proteomes" id="UP000305709">
    <property type="component" value="Unassembled WGS sequence"/>
</dbReference>
<accession>A0A5C4N6M9</accession>